<name>A0A550BYA4_9AGAR</name>
<evidence type="ECO:0000256" key="1">
    <source>
        <dbReference type="SAM" id="MobiDB-lite"/>
    </source>
</evidence>
<feature type="region of interest" description="Disordered" evidence="1">
    <location>
        <begin position="206"/>
        <end position="272"/>
    </location>
</feature>
<accession>A0A550BYA4</accession>
<gene>
    <name evidence="2" type="ORF">BD626DRAFT_574504</name>
</gene>
<comment type="caution">
    <text evidence="2">The sequence shown here is derived from an EMBL/GenBank/DDBJ whole genome shotgun (WGS) entry which is preliminary data.</text>
</comment>
<dbReference type="AlphaFoldDB" id="A0A550BYA4"/>
<dbReference type="EMBL" id="VDMD01000047">
    <property type="protein sequence ID" value="TRM57456.1"/>
    <property type="molecule type" value="Genomic_DNA"/>
</dbReference>
<organism evidence="2 3">
    <name type="scientific">Schizophyllum amplum</name>
    <dbReference type="NCBI Taxonomy" id="97359"/>
    <lineage>
        <taxon>Eukaryota</taxon>
        <taxon>Fungi</taxon>
        <taxon>Dikarya</taxon>
        <taxon>Basidiomycota</taxon>
        <taxon>Agaricomycotina</taxon>
        <taxon>Agaricomycetes</taxon>
        <taxon>Agaricomycetidae</taxon>
        <taxon>Agaricales</taxon>
        <taxon>Schizophyllaceae</taxon>
        <taxon>Schizophyllum</taxon>
    </lineage>
</organism>
<evidence type="ECO:0000313" key="2">
    <source>
        <dbReference type="EMBL" id="TRM57456.1"/>
    </source>
</evidence>
<evidence type="ECO:0000313" key="3">
    <source>
        <dbReference type="Proteomes" id="UP000320762"/>
    </source>
</evidence>
<keyword evidence="3" id="KW-1185">Reference proteome</keyword>
<protein>
    <submittedName>
        <fullName evidence="2">Uncharacterized protein</fullName>
    </submittedName>
</protein>
<proteinExistence type="predicted"/>
<dbReference type="Proteomes" id="UP000320762">
    <property type="component" value="Unassembled WGS sequence"/>
</dbReference>
<sequence length="345" mass="35549">MTCPWRVNADRKTASAFYSDVSVAELDVSDVELDASDAELDVSVTEIGVEVVVTENEVTMSVVRPVTRTSPSDFVEVPRMLMDAEDDVAESVASVDDEDAASVDKGAASADDVEAAVDDEDAASVTVASLAADVGAAAAFDARGSAKETLGASLVVEEEDDSWAADVGALDDADSMLEDAVDATSEADEVREADSALAMELPDMLEEAPLDKPEDDGMANEGRDEEDEGEADADDSDAEAEADSDAENDAAKDEDDAIDVSGNADASAEDTGTAAMPLANEFVTLGAAVSLAAAPLSTVADAAPLVMDAMADERSPEIVAVSAKEDTTLAGAAELPSADWYIDEM</sequence>
<feature type="compositionally biased region" description="Acidic residues" evidence="1">
    <location>
        <begin position="206"/>
        <end position="258"/>
    </location>
</feature>
<reference evidence="2 3" key="1">
    <citation type="journal article" date="2019" name="New Phytol.">
        <title>Comparative genomics reveals unique wood-decay strategies and fruiting body development in the Schizophyllaceae.</title>
        <authorList>
            <person name="Almasi E."/>
            <person name="Sahu N."/>
            <person name="Krizsan K."/>
            <person name="Balint B."/>
            <person name="Kovacs G.M."/>
            <person name="Kiss B."/>
            <person name="Cseklye J."/>
            <person name="Drula E."/>
            <person name="Henrissat B."/>
            <person name="Nagy I."/>
            <person name="Chovatia M."/>
            <person name="Adam C."/>
            <person name="LaButti K."/>
            <person name="Lipzen A."/>
            <person name="Riley R."/>
            <person name="Grigoriev I.V."/>
            <person name="Nagy L.G."/>
        </authorList>
    </citation>
    <scope>NUCLEOTIDE SEQUENCE [LARGE SCALE GENOMIC DNA]</scope>
    <source>
        <strain evidence="2 3">NL-1724</strain>
    </source>
</reference>